<dbReference type="InterPro" id="IPR020556">
    <property type="entry name" value="Amidase_CS"/>
</dbReference>
<dbReference type="STRING" id="71784.A0A1Y2AJT2"/>
<comment type="catalytic activity">
    <reaction evidence="1">
        <text>a monocarboxylic acid amide + H2O = a monocarboxylate + NH4(+)</text>
        <dbReference type="Rhea" id="RHEA:12020"/>
        <dbReference type="ChEBI" id="CHEBI:15377"/>
        <dbReference type="ChEBI" id="CHEBI:28938"/>
        <dbReference type="ChEBI" id="CHEBI:35757"/>
        <dbReference type="ChEBI" id="CHEBI:83628"/>
        <dbReference type="EC" id="3.5.1.4"/>
    </reaction>
</comment>
<dbReference type="PROSITE" id="PS00571">
    <property type="entry name" value="AMIDASES"/>
    <property type="match status" value="1"/>
</dbReference>
<gene>
    <name evidence="6" type="ORF">BCR39DRAFT_550836</name>
</gene>
<dbReference type="OrthoDB" id="6428749at2759"/>
<evidence type="ECO:0000256" key="3">
    <source>
        <dbReference type="ARBA" id="ARBA00012922"/>
    </source>
</evidence>
<dbReference type="InterPro" id="IPR036928">
    <property type="entry name" value="AS_sf"/>
</dbReference>
<dbReference type="PANTHER" id="PTHR46072">
    <property type="entry name" value="AMIDASE-RELATED-RELATED"/>
    <property type="match status" value="1"/>
</dbReference>
<keyword evidence="4" id="KW-0378">Hydrolase</keyword>
<name>A0A1Y2AJT2_9TREE</name>
<accession>A0A1Y2AJT2</accession>
<proteinExistence type="inferred from homology"/>
<dbReference type="Gene3D" id="3.90.1300.10">
    <property type="entry name" value="Amidase signature (AS) domain"/>
    <property type="match status" value="1"/>
</dbReference>
<evidence type="ECO:0000256" key="2">
    <source>
        <dbReference type="ARBA" id="ARBA00009199"/>
    </source>
</evidence>
<comment type="caution">
    <text evidence="6">The sequence shown here is derived from an EMBL/GenBank/DDBJ whole genome shotgun (WGS) entry which is preliminary data.</text>
</comment>
<evidence type="ECO:0000256" key="4">
    <source>
        <dbReference type="ARBA" id="ARBA00022801"/>
    </source>
</evidence>
<reference evidence="6 7" key="1">
    <citation type="submission" date="2016-07" db="EMBL/GenBank/DDBJ databases">
        <title>Pervasive Adenine N6-methylation of Active Genes in Fungi.</title>
        <authorList>
            <consortium name="DOE Joint Genome Institute"/>
            <person name="Mondo S.J."/>
            <person name="Dannebaum R.O."/>
            <person name="Kuo R.C."/>
            <person name="Labutti K."/>
            <person name="Haridas S."/>
            <person name="Kuo A."/>
            <person name="Salamov A."/>
            <person name="Ahrendt S.R."/>
            <person name="Lipzen A."/>
            <person name="Sullivan W."/>
            <person name="Andreopoulos W.B."/>
            <person name="Clum A."/>
            <person name="Lindquist E."/>
            <person name="Daum C."/>
            <person name="Ramamoorthy G.K."/>
            <person name="Gryganskyi A."/>
            <person name="Culley D."/>
            <person name="Magnuson J.K."/>
            <person name="James T.Y."/>
            <person name="O'Malley M.A."/>
            <person name="Stajich J.E."/>
            <person name="Spatafora J.W."/>
            <person name="Visel A."/>
            <person name="Grigoriev I.V."/>
        </authorList>
    </citation>
    <scope>NUCLEOTIDE SEQUENCE [LARGE SCALE GENOMIC DNA]</scope>
    <source>
        <strain evidence="6 7">68-887.2</strain>
    </source>
</reference>
<dbReference type="SUPFAM" id="SSF75304">
    <property type="entry name" value="Amidase signature (AS) enzymes"/>
    <property type="match status" value="1"/>
</dbReference>
<sequence length="677" mass="74715">MLRLDKTGTVISTLSQSLTSVPMSRKEIVAPLWGGGTRIWVDTVYERCHSCSHCLLRSPNKPDKAVSRFTLTMVPGATNHPINESWETIAQNARKRLHNQFEHFVKQHWSAGSKYLLPYRPDHAISFEQIRNDFTEEELEMIALDATGIHQRVMDGKLTVWNSVMTHLKATVIAQYLTNCATDFPWERALQKAERQDLSIRQINGSLSEVGMGVFVGVPMSVKGHLHLFGSPSDAGAIEDWIVDESGQIKLQTTTHSAIQIFIDAGAIPIVKTGQPQMLMNLESENNIFGVVHNAWSWYHTAGGSSGGEGAIVALGAVKFGTGTDIGGSVRIPAAYNGIPGLKPTVGSIPKSGCANDNPGTYAVGGTPGPLCRSAADLETYMNVIAKAQAWTYDPSAYPLNMHFPGPFKGGDKPRIGVFMNDIAVRIHPAIKRGIDYMSNSLKARGYEVVILGDFLSPSMVLDARDDCSQAYYTDGGKFVTSRLDRTGEPKHPLLESIMSFAKDLSHTELWDLEIRRSQFKTEFMKRFNHSDIDVLMTPCAGTPAPPNMPELWHLMKQDPDKYQTPSESWINTILFNWADVPGYVGPTGLYANQNDQPPIRTEFYNDEDKDLHEAMIRMSFDGLPISIQLVGPRHDEARLMAAALSIWGRDPVPLAAPFDHDVRLGEAGREVVVTGS</sequence>
<dbReference type="Pfam" id="PF01425">
    <property type="entry name" value="Amidase"/>
    <property type="match status" value="1"/>
</dbReference>
<evidence type="ECO:0000256" key="1">
    <source>
        <dbReference type="ARBA" id="ARBA00001311"/>
    </source>
</evidence>
<keyword evidence="7" id="KW-1185">Reference proteome</keyword>
<protein>
    <recommendedName>
        <fullName evidence="3">amidase</fullName>
        <ecNumber evidence="3">3.5.1.4</ecNumber>
    </recommendedName>
</protein>
<feature type="domain" description="Amidase" evidence="5">
    <location>
        <begin position="168"/>
        <end position="640"/>
    </location>
</feature>
<comment type="similarity">
    <text evidence="2">Belongs to the amidase family.</text>
</comment>
<dbReference type="PANTHER" id="PTHR46072:SF4">
    <property type="entry name" value="AMIDASE C550.07-RELATED"/>
    <property type="match status" value="1"/>
</dbReference>
<organism evidence="6 7">
    <name type="scientific">Naematelia encephala</name>
    <dbReference type="NCBI Taxonomy" id="71784"/>
    <lineage>
        <taxon>Eukaryota</taxon>
        <taxon>Fungi</taxon>
        <taxon>Dikarya</taxon>
        <taxon>Basidiomycota</taxon>
        <taxon>Agaricomycotina</taxon>
        <taxon>Tremellomycetes</taxon>
        <taxon>Tremellales</taxon>
        <taxon>Naemateliaceae</taxon>
        <taxon>Naematelia</taxon>
    </lineage>
</organism>
<dbReference type="InterPro" id="IPR023631">
    <property type="entry name" value="Amidase_dom"/>
</dbReference>
<evidence type="ECO:0000313" key="7">
    <source>
        <dbReference type="Proteomes" id="UP000193986"/>
    </source>
</evidence>
<dbReference type="GO" id="GO:0004040">
    <property type="term" value="F:amidase activity"/>
    <property type="evidence" value="ECO:0007669"/>
    <property type="project" value="UniProtKB-EC"/>
</dbReference>
<dbReference type="EMBL" id="MCFC01000088">
    <property type="protein sequence ID" value="ORY22754.1"/>
    <property type="molecule type" value="Genomic_DNA"/>
</dbReference>
<dbReference type="EC" id="3.5.1.4" evidence="3"/>
<dbReference type="AlphaFoldDB" id="A0A1Y2AJT2"/>
<evidence type="ECO:0000259" key="5">
    <source>
        <dbReference type="Pfam" id="PF01425"/>
    </source>
</evidence>
<dbReference type="Proteomes" id="UP000193986">
    <property type="component" value="Unassembled WGS sequence"/>
</dbReference>
<evidence type="ECO:0000313" key="6">
    <source>
        <dbReference type="EMBL" id="ORY22754.1"/>
    </source>
</evidence>
<dbReference type="InParanoid" id="A0A1Y2AJT2"/>